<dbReference type="GO" id="GO:0044718">
    <property type="term" value="P:siderophore transmembrane transport"/>
    <property type="evidence" value="ECO:0007669"/>
    <property type="project" value="TreeGrafter"/>
</dbReference>
<reference evidence="9 10" key="1">
    <citation type="submission" date="2007-01" db="EMBL/GenBank/DDBJ databases">
        <authorList>
            <person name="Haygood M."/>
            <person name="Podell S."/>
            <person name="Anderson C."/>
            <person name="Hopkinson B."/>
            <person name="Roe K."/>
            <person name="Barbeau K."/>
            <person name="Gaasterland T."/>
            <person name="Ferriera S."/>
            <person name="Johnson J."/>
            <person name="Kravitz S."/>
            <person name="Beeson K."/>
            <person name="Sutton G."/>
            <person name="Rogers Y.-H."/>
            <person name="Friedman R."/>
            <person name="Frazier M."/>
            <person name="Venter J.C."/>
        </authorList>
    </citation>
    <scope>NUCLEOTIDE SEQUENCE [LARGE SCALE GENOMIC DNA]</scope>
    <source>
        <strain evidence="9 10">ATCC 23134</strain>
    </source>
</reference>
<gene>
    <name evidence="9" type="ORF">M23134_04064</name>
</gene>
<feature type="chain" id="PRO_5002641819" evidence="8">
    <location>
        <begin position="22"/>
        <end position="713"/>
    </location>
</feature>
<evidence type="ECO:0000256" key="2">
    <source>
        <dbReference type="ARBA" id="ARBA00022448"/>
    </source>
</evidence>
<evidence type="ECO:0000256" key="4">
    <source>
        <dbReference type="ARBA" id="ARBA00022692"/>
    </source>
</evidence>
<dbReference type="eggNOG" id="COG4206">
    <property type="taxonomic scope" value="Bacteria"/>
</dbReference>
<keyword evidence="4" id="KW-0812">Transmembrane</keyword>
<dbReference type="InterPro" id="IPR039426">
    <property type="entry name" value="TonB-dep_rcpt-like"/>
</dbReference>
<dbReference type="Pfam" id="PF13715">
    <property type="entry name" value="CarbopepD_reg_2"/>
    <property type="match status" value="1"/>
</dbReference>
<dbReference type="GO" id="GO:0015344">
    <property type="term" value="F:siderophore uptake transmembrane transporter activity"/>
    <property type="evidence" value="ECO:0007669"/>
    <property type="project" value="TreeGrafter"/>
</dbReference>
<dbReference type="SUPFAM" id="SSF49464">
    <property type="entry name" value="Carboxypeptidase regulatory domain-like"/>
    <property type="match status" value="1"/>
</dbReference>
<keyword evidence="2" id="KW-0813">Transport</keyword>
<accession>A1ZDS3</accession>
<keyword evidence="6" id="KW-0472">Membrane</keyword>
<evidence type="ECO:0000256" key="7">
    <source>
        <dbReference type="ARBA" id="ARBA00023237"/>
    </source>
</evidence>
<dbReference type="GO" id="GO:0009279">
    <property type="term" value="C:cell outer membrane"/>
    <property type="evidence" value="ECO:0007669"/>
    <property type="project" value="UniProtKB-SubCell"/>
</dbReference>
<dbReference type="AlphaFoldDB" id="A1ZDS3"/>
<keyword evidence="5 8" id="KW-0732">Signal</keyword>
<dbReference type="Gene3D" id="2.40.170.20">
    <property type="entry name" value="TonB-dependent receptor, beta-barrel domain"/>
    <property type="match status" value="1"/>
</dbReference>
<sequence>MIYLKFIIALLLWTVTSPLQAQTLISGMVTDEKGEALAGANVSVKNTYDGTSTNIDGQFQFNTPQQGEAILVVAYISFKTFEQKITLSGKPLQINVRLKEEANELNTVVITAGAFEASDEKRVVVLNSIDIATTAGGGAGDLVGALQTLPGAQTVGETEGLFVRGGAANETKTLIDGLVVQNPFYSSVPDVPQRGRFSPFLFKGTVFSTGGYSAQYGQALSSVLVLNSQDLAEKTQTNIDLMTVGVGAGHTQRWKNTSLSLNTRYTNLEPVFQLIPQNADWKRAPESVDGSIIFRQKTSKTGIFKLYSTYNQSNLAMNYQDISLENTTNALDLTNDNTYINTSWKEALSDRWFVQVGGSYSHDHDLILLNGNRIFQQERLQQGRITVQHLLGENSGLTFGGEVQRFNFDDGLNQLSRGLEENYLAGFVEADVFFTRKLAGRFGVRMEKSEVIGQQNIAPRLSLAYKTGKYSQVSAAYGQFFQTPQTNDLIQLKTARLSTDLQFEQSVHYLLNYQWMVPGKRTFRIEGYYKQYDDLVKNNQDLAQLEVNNNGYGFARGIELFWRDKQTFKNVDYWVSYSFLDTEREFQNFPTLARPGFAANHTLSMVYKQYFSDIHSYVGFTYTFSSGRAYFNPNNPEFHGDTTPAYHNLSLTYTYITSLFDNFTILFASINNVLGVQNVFGYRYAPDGTQRQAIGQAADRGVFIGMFVSIGKR</sequence>
<protein>
    <submittedName>
        <fullName evidence="9">Probable outer membrane receptor protein, putative</fullName>
    </submittedName>
</protein>
<comment type="subcellular location">
    <subcellularLocation>
        <location evidence="1">Cell outer membrane</location>
        <topology evidence="1">Multi-pass membrane protein</topology>
    </subcellularLocation>
</comment>
<dbReference type="InterPro" id="IPR036942">
    <property type="entry name" value="Beta-barrel_TonB_sf"/>
</dbReference>
<name>A1ZDS3_MICM2</name>
<evidence type="ECO:0000256" key="8">
    <source>
        <dbReference type="SAM" id="SignalP"/>
    </source>
</evidence>
<evidence type="ECO:0000313" key="9">
    <source>
        <dbReference type="EMBL" id="EAY31231.1"/>
    </source>
</evidence>
<keyword evidence="10" id="KW-1185">Reference proteome</keyword>
<keyword evidence="3" id="KW-1134">Transmembrane beta strand</keyword>
<dbReference type="PANTHER" id="PTHR30069">
    <property type="entry name" value="TONB-DEPENDENT OUTER MEMBRANE RECEPTOR"/>
    <property type="match status" value="1"/>
</dbReference>
<keyword evidence="7" id="KW-0998">Cell outer membrane</keyword>
<dbReference type="EMBL" id="AAWS01000003">
    <property type="protein sequence ID" value="EAY31231.1"/>
    <property type="molecule type" value="Genomic_DNA"/>
</dbReference>
<dbReference type="RefSeq" id="WP_002693748.1">
    <property type="nucleotide sequence ID" value="NZ_AAWS01000003.1"/>
</dbReference>
<dbReference type="Proteomes" id="UP000004095">
    <property type="component" value="Unassembled WGS sequence"/>
</dbReference>
<evidence type="ECO:0000256" key="1">
    <source>
        <dbReference type="ARBA" id="ARBA00004571"/>
    </source>
</evidence>
<organism evidence="9 10">
    <name type="scientific">Microscilla marina ATCC 23134</name>
    <dbReference type="NCBI Taxonomy" id="313606"/>
    <lineage>
        <taxon>Bacteria</taxon>
        <taxon>Pseudomonadati</taxon>
        <taxon>Bacteroidota</taxon>
        <taxon>Cytophagia</taxon>
        <taxon>Cytophagales</taxon>
        <taxon>Microscillaceae</taxon>
        <taxon>Microscilla</taxon>
    </lineage>
</organism>
<evidence type="ECO:0000256" key="5">
    <source>
        <dbReference type="ARBA" id="ARBA00022729"/>
    </source>
</evidence>
<evidence type="ECO:0000256" key="6">
    <source>
        <dbReference type="ARBA" id="ARBA00023136"/>
    </source>
</evidence>
<evidence type="ECO:0000313" key="10">
    <source>
        <dbReference type="Proteomes" id="UP000004095"/>
    </source>
</evidence>
<keyword evidence="9" id="KW-0675">Receptor</keyword>
<dbReference type="OrthoDB" id="1075473at2"/>
<dbReference type="InterPro" id="IPR008969">
    <property type="entry name" value="CarboxyPept-like_regulatory"/>
</dbReference>
<proteinExistence type="predicted"/>
<dbReference type="Gene3D" id="2.60.40.1120">
    <property type="entry name" value="Carboxypeptidase-like, regulatory domain"/>
    <property type="match status" value="1"/>
</dbReference>
<comment type="caution">
    <text evidence="9">The sequence shown here is derived from an EMBL/GenBank/DDBJ whole genome shotgun (WGS) entry which is preliminary data.</text>
</comment>
<evidence type="ECO:0000256" key="3">
    <source>
        <dbReference type="ARBA" id="ARBA00022452"/>
    </source>
</evidence>
<dbReference type="PANTHER" id="PTHR30069:SF29">
    <property type="entry name" value="HEMOGLOBIN AND HEMOGLOBIN-HAPTOGLOBIN-BINDING PROTEIN 1-RELATED"/>
    <property type="match status" value="1"/>
</dbReference>
<feature type="signal peptide" evidence="8">
    <location>
        <begin position="1"/>
        <end position="21"/>
    </location>
</feature>
<dbReference type="SUPFAM" id="SSF56935">
    <property type="entry name" value="Porins"/>
    <property type="match status" value="1"/>
</dbReference>